<dbReference type="PANTHER" id="PTHR39173">
    <property type="entry name" value="ACETYLTRANSFERASE"/>
    <property type="match status" value="1"/>
</dbReference>
<keyword evidence="2" id="KW-0808">Transferase</keyword>
<dbReference type="InterPro" id="IPR016181">
    <property type="entry name" value="Acyl_CoA_acyltransferase"/>
</dbReference>
<reference evidence="2 3" key="1">
    <citation type="journal article" date="2014" name="Int. J. Syst. Evol. Microbiol.">
        <title>Arthrobacter pityocampae sp. nov., isolated from Thaumetopoea pityocampa (Lep., Thaumetopoeidae).</title>
        <authorList>
            <person name="Ince I.A."/>
            <person name="Demirbag Z."/>
            <person name="Kati H."/>
        </authorList>
    </citation>
    <scope>NUCLEOTIDE SEQUENCE [LARGE SCALE GENOMIC DNA]</scope>
    <source>
        <strain evidence="2 3">Tp2</strain>
    </source>
</reference>
<gene>
    <name evidence="2" type="ORF">C4K88_00055</name>
</gene>
<proteinExistence type="predicted"/>
<dbReference type="AlphaFoldDB" id="A0A2S5J0N5"/>
<dbReference type="OrthoDB" id="9797989at2"/>
<evidence type="ECO:0000259" key="1">
    <source>
        <dbReference type="Pfam" id="PF13302"/>
    </source>
</evidence>
<comment type="caution">
    <text evidence="2">The sequence shown here is derived from an EMBL/GenBank/DDBJ whole genome shotgun (WGS) entry which is preliminary data.</text>
</comment>
<evidence type="ECO:0000313" key="3">
    <source>
        <dbReference type="Proteomes" id="UP000239297"/>
    </source>
</evidence>
<protein>
    <submittedName>
        <fullName evidence="2">GNAT family N-acetyltransferase</fullName>
    </submittedName>
</protein>
<dbReference type="Gene3D" id="3.40.630.30">
    <property type="match status" value="1"/>
</dbReference>
<dbReference type="Pfam" id="PF13302">
    <property type="entry name" value="Acetyltransf_3"/>
    <property type="match status" value="1"/>
</dbReference>
<accession>A0A2S5J0N5</accession>
<feature type="domain" description="N-acetyltransferase" evidence="1">
    <location>
        <begin position="74"/>
        <end position="146"/>
    </location>
</feature>
<dbReference type="SUPFAM" id="SSF55729">
    <property type="entry name" value="Acyl-CoA N-acyltransferases (Nat)"/>
    <property type="match status" value="1"/>
</dbReference>
<dbReference type="EMBL" id="PRKW01000001">
    <property type="protein sequence ID" value="PPB50355.1"/>
    <property type="molecule type" value="Genomic_DNA"/>
</dbReference>
<dbReference type="PANTHER" id="PTHR39173:SF1">
    <property type="entry name" value="ACETYLTRANSFERASE"/>
    <property type="match status" value="1"/>
</dbReference>
<dbReference type="GO" id="GO:0016747">
    <property type="term" value="F:acyltransferase activity, transferring groups other than amino-acyl groups"/>
    <property type="evidence" value="ECO:0007669"/>
    <property type="project" value="InterPro"/>
</dbReference>
<dbReference type="Proteomes" id="UP000239297">
    <property type="component" value="Unassembled WGS sequence"/>
</dbReference>
<organism evidence="2 3">
    <name type="scientific">Arthrobacter pityocampae</name>
    <dbReference type="NCBI Taxonomy" id="547334"/>
    <lineage>
        <taxon>Bacteria</taxon>
        <taxon>Bacillati</taxon>
        <taxon>Actinomycetota</taxon>
        <taxon>Actinomycetes</taxon>
        <taxon>Micrococcales</taxon>
        <taxon>Micrococcaceae</taxon>
        <taxon>Arthrobacter</taxon>
    </lineage>
</organism>
<keyword evidence="3" id="KW-1185">Reference proteome</keyword>
<sequence length="168" mass="18449">MIDPPVAPALCHPSTMVKTSYLVGEQADMLHRGSDTAWLRAASRDFGGFVADRVGIRQRWGVPSELFWFTSGEYYLGSLVIRHRLTDDEGGGHIGYHVVYPWQRQGHATQMLRDALLKCSALGIERALLTIAPGNAASLTVVHRNGGVADGMNDEGELRFWIDTPSVS</sequence>
<name>A0A2S5J0N5_9MICC</name>
<dbReference type="InterPro" id="IPR000182">
    <property type="entry name" value="GNAT_dom"/>
</dbReference>
<evidence type="ECO:0000313" key="2">
    <source>
        <dbReference type="EMBL" id="PPB50355.1"/>
    </source>
</evidence>